<evidence type="ECO:0000259" key="1">
    <source>
        <dbReference type="Pfam" id="PF12834"/>
    </source>
</evidence>
<dbReference type="STRING" id="466.Lmac_2056"/>
<gene>
    <name evidence="2" type="ORF">Lmac_2056</name>
</gene>
<dbReference type="AlphaFoldDB" id="A0A0W0VZE9"/>
<dbReference type="InterPro" id="IPR024457">
    <property type="entry name" value="Putative_integrase_N"/>
</dbReference>
<dbReference type="Proteomes" id="UP000054908">
    <property type="component" value="Unassembled WGS sequence"/>
</dbReference>
<feature type="domain" description="Putative integrase N-terminal" evidence="1">
    <location>
        <begin position="24"/>
        <end position="93"/>
    </location>
</feature>
<dbReference type="PATRIC" id="fig|466.6.peg.2178"/>
<evidence type="ECO:0000313" key="2">
    <source>
        <dbReference type="EMBL" id="KTD25078.1"/>
    </source>
</evidence>
<evidence type="ECO:0000313" key="3">
    <source>
        <dbReference type="Proteomes" id="UP000054908"/>
    </source>
</evidence>
<protein>
    <recommendedName>
        <fullName evidence="1">Putative integrase N-terminal domain-containing protein</fullName>
    </recommendedName>
</protein>
<comment type="caution">
    <text evidence="2">The sequence shown here is derived from an EMBL/GenBank/DDBJ whole genome shotgun (WGS) entry which is preliminary data.</text>
</comment>
<organism evidence="2 3">
    <name type="scientific">Legionella maceachernii</name>
    <dbReference type="NCBI Taxonomy" id="466"/>
    <lineage>
        <taxon>Bacteria</taxon>
        <taxon>Pseudomonadati</taxon>
        <taxon>Pseudomonadota</taxon>
        <taxon>Gammaproteobacteria</taxon>
        <taxon>Legionellales</taxon>
        <taxon>Legionellaceae</taxon>
        <taxon>Legionella</taxon>
    </lineage>
</organism>
<reference evidence="2 3" key="1">
    <citation type="submission" date="2015-11" db="EMBL/GenBank/DDBJ databases">
        <title>Genomic analysis of 38 Legionella species identifies large and diverse effector repertoires.</title>
        <authorList>
            <person name="Burstein D."/>
            <person name="Amaro F."/>
            <person name="Zusman T."/>
            <person name="Lifshitz Z."/>
            <person name="Cohen O."/>
            <person name="Gilbert J.A."/>
            <person name="Pupko T."/>
            <person name="Shuman H.A."/>
            <person name="Segal G."/>
        </authorList>
    </citation>
    <scope>NUCLEOTIDE SEQUENCE [LARGE SCALE GENOMIC DNA]</scope>
    <source>
        <strain evidence="2 3">PX-1-G2-E2</strain>
    </source>
</reference>
<keyword evidence="3" id="KW-1185">Reference proteome</keyword>
<dbReference type="EMBL" id="LNYL01000045">
    <property type="protein sequence ID" value="KTD25078.1"/>
    <property type="molecule type" value="Genomic_DNA"/>
</dbReference>
<name>A0A0W0VZE9_9GAMM</name>
<dbReference type="Pfam" id="PF12834">
    <property type="entry name" value="Phage_int_SAM_2"/>
    <property type="match status" value="1"/>
</dbReference>
<proteinExistence type="predicted"/>
<sequence length="274" mass="33249">MNFRIGEMRRYSLRQTANRYFQLDNRGSYQEKKKRAYVIHKMIDDLFRIGNVPTSWQAIKSEHIQMLVEHWKKDRVKDSTIMRYMTIIRNYLQDIECPIPNIDNKTLRLRRKKSKHQPLRWQPNLWELFSNMTPRIIMALQTQFGLTFSEAIQVKPGIHIKGHKLWLTREITFNSMDRMIPFRNEIQKNILCDLEKLTNRQSLIQFFSYKRVKLDWNHALIEQGIPIKKSWRYLYAKQMYEQLLPILGNYQTCLILHDEMGIKSRNTLWSYLHE</sequence>
<accession>A0A0W0VZE9</accession>